<dbReference type="Proteomes" id="UP001153954">
    <property type="component" value="Unassembled WGS sequence"/>
</dbReference>
<accession>A0AAU9V8A8</accession>
<dbReference type="PROSITE" id="PS50158">
    <property type="entry name" value="ZF_CCHC"/>
    <property type="match status" value="1"/>
</dbReference>
<keyword evidence="5" id="KW-1185">Reference proteome</keyword>
<dbReference type="Gene3D" id="4.10.60.10">
    <property type="entry name" value="Zinc finger, CCHC-type"/>
    <property type="match status" value="1"/>
</dbReference>
<name>A0AAU9V8A8_EUPED</name>
<dbReference type="GO" id="GO:0008270">
    <property type="term" value="F:zinc ion binding"/>
    <property type="evidence" value="ECO:0007669"/>
    <property type="project" value="UniProtKB-KW"/>
</dbReference>
<evidence type="ECO:0000256" key="1">
    <source>
        <dbReference type="PROSITE-ProRule" id="PRU00047"/>
    </source>
</evidence>
<dbReference type="EMBL" id="CAKOGL010000028">
    <property type="protein sequence ID" value="CAH2105381.1"/>
    <property type="molecule type" value="Genomic_DNA"/>
</dbReference>
<keyword evidence="1" id="KW-0479">Metal-binding</keyword>
<reference evidence="4" key="1">
    <citation type="submission" date="2022-03" db="EMBL/GenBank/DDBJ databases">
        <authorList>
            <person name="Tunstrom K."/>
        </authorList>
    </citation>
    <scope>NUCLEOTIDE SEQUENCE</scope>
</reference>
<feature type="region of interest" description="Disordered" evidence="2">
    <location>
        <begin position="1"/>
        <end position="40"/>
    </location>
</feature>
<organism evidence="4 5">
    <name type="scientific">Euphydryas editha</name>
    <name type="common">Edith's checkerspot</name>
    <dbReference type="NCBI Taxonomy" id="104508"/>
    <lineage>
        <taxon>Eukaryota</taxon>
        <taxon>Metazoa</taxon>
        <taxon>Ecdysozoa</taxon>
        <taxon>Arthropoda</taxon>
        <taxon>Hexapoda</taxon>
        <taxon>Insecta</taxon>
        <taxon>Pterygota</taxon>
        <taxon>Neoptera</taxon>
        <taxon>Endopterygota</taxon>
        <taxon>Lepidoptera</taxon>
        <taxon>Glossata</taxon>
        <taxon>Ditrysia</taxon>
        <taxon>Papilionoidea</taxon>
        <taxon>Nymphalidae</taxon>
        <taxon>Nymphalinae</taxon>
        <taxon>Euphydryas</taxon>
    </lineage>
</organism>
<dbReference type="InterPro" id="IPR001878">
    <property type="entry name" value="Znf_CCHC"/>
</dbReference>
<evidence type="ECO:0000259" key="3">
    <source>
        <dbReference type="PROSITE" id="PS50158"/>
    </source>
</evidence>
<dbReference type="Pfam" id="PF00098">
    <property type="entry name" value="zf-CCHC"/>
    <property type="match status" value="1"/>
</dbReference>
<keyword evidence="1" id="KW-0863">Zinc-finger</keyword>
<comment type="caution">
    <text evidence="4">The sequence shown here is derived from an EMBL/GenBank/DDBJ whole genome shotgun (WGS) entry which is preliminary data.</text>
</comment>
<sequence length="400" mass="45136">MTPTKPATTNDDVHGNEHSPTSEVGSVQAQNVSERPVADDADGWRALFEAQQTSMRLLVEALTNTPNNEDKSITLPEFQPEDADTDARAWLATADICLSDRGIQGSKLVLLLSKAMRGSAATWFSQIVFPNMKWVEFKEIFLSRFDMLETCAATILKMLTGKPQEGECLATYASRIFTILMSRWGNLGKEEMVVSLILAHMGQIEPRLQRSIFSEEVTSRCKMQRELMAFSYRKRSYQETTKTIASTTQDNKRPRLSSVSTKCYACGKIGHKSFECFSRSHDKQQTTPTSGRSNTAVATRASLICYKCGVEENEIPCANSDDSEWMEEEAEDPIDSENQNNETNRSGRATHDDDNKENEKDAMKLQNFYINKWVIVKYAHKKGLKYYVGVVQKKWIVVGK</sequence>
<feature type="domain" description="CCHC-type" evidence="3">
    <location>
        <begin position="262"/>
        <end position="276"/>
    </location>
</feature>
<proteinExistence type="predicted"/>
<feature type="compositionally biased region" description="Polar residues" evidence="2">
    <location>
        <begin position="336"/>
        <end position="347"/>
    </location>
</feature>
<gene>
    <name evidence="4" type="ORF">EEDITHA_LOCUS19645</name>
</gene>
<feature type="region of interest" description="Disordered" evidence="2">
    <location>
        <begin position="319"/>
        <end position="357"/>
    </location>
</feature>
<feature type="compositionally biased region" description="Polar residues" evidence="2">
    <location>
        <begin position="1"/>
        <end position="10"/>
    </location>
</feature>
<evidence type="ECO:0000313" key="5">
    <source>
        <dbReference type="Proteomes" id="UP001153954"/>
    </source>
</evidence>
<feature type="compositionally biased region" description="Polar residues" evidence="2">
    <location>
        <begin position="18"/>
        <end position="33"/>
    </location>
</feature>
<protein>
    <recommendedName>
        <fullName evidence="3">CCHC-type domain-containing protein</fullName>
    </recommendedName>
</protein>
<dbReference type="GO" id="GO:0003676">
    <property type="term" value="F:nucleic acid binding"/>
    <property type="evidence" value="ECO:0007669"/>
    <property type="project" value="InterPro"/>
</dbReference>
<evidence type="ECO:0000256" key="2">
    <source>
        <dbReference type="SAM" id="MobiDB-lite"/>
    </source>
</evidence>
<keyword evidence="1" id="KW-0862">Zinc</keyword>
<dbReference type="AlphaFoldDB" id="A0AAU9V8A8"/>
<evidence type="ECO:0000313" key="4">
    <source>
        <dbReference type="EMBL" id="CAH2105381.1"/>
    </source>
</evidence>
<feature type="compositionally biased region" description="Acidic residues" evidence="2">
    <location>
        <begin position="321"/>
        <end position="335"/>
    </location>
</feature>